<keyword evidence="1" id="KW-0472">Membrane</keyword>
<keyword evidence="1" id="KW-0812">Transmembrane</keyword>
<feature type="transmembrane region" description="Helical" evidence="1">
    <location>
        <begin position="32"/>
        <end position="53"/>
    </location>
</feature>
<keyword evidence="3" id="KW-1185">Reference proteome</keyword>
<reference evidence="2 3" key="1">
    <citation type="journal article" date="2017" name="Curr. Biol.">
        <title>Genome architecture and evolution of a unichromosomal asexual nematode.</title>
        <authorList>
            <person name="Fradin H."/>
            <person name="Zegar C."/>
            <person name="Gutwein M."/>
            <person name="Lucas J."/>
            <person name="Kovtun M."/>
            <person name="Corcoran D."/>
            <person name="Baugh L.R."/>
            <person name="Kiontke K."/>
            <person name="Gunsalus K."/>
            <person name="Fitch D.H."/>
            <person name="Piano F."/>
        </authorList>
    </citation>
    <scope>NUCLEOTIDE SEQUENCE [LARGE SCALE GENOMIC DNA]</scope>
    <source>
        <strain evidence="2">PF1309</strain>
    </source>
</reference>
<dbReference type="Proteomes" id="UP000218231">
    <property type="component" value="Unassembled WGS sequence"/>
</dbReference>
<evidence type="ECO:0000313" key="2">
    <source>
        <dbReference type="EMBL" id="PAV73246.1"/>
    </source>
</evidence>
<comment type="caution">
    <text evidence="2">The sequence shown here is derived from an EMBL/GenBank/DDBJ whole genome shotgun (WGS) entry which is preliminary data.</text>
</comment>
<protein>
    <recommendedName>
        <fullName evidence="4">MARVEL domain-containing protein</fullName>
    </recommendedName>
</protein>
<feature type="transmembrane region" description="Helical" evidence="1">
    <location>
        <begin position="178"/>
        <end position="202"/>
    </location>
</feature>
<evidence type="ECO:0000313" key="3">
    <source>
        <dbReference type="Proteomes" id="UP000218231"/>
    </source>
</evidence>
<dbReference type="EMBL" id="LIAE01008638">
    <property type="protein sequence ID" value="PAV73246.1"/>
    <property type="molecule type" value="Genomic_DNA"/>
</dbReference>
<feature type="transmembrane region" description="Helical" evidence="1">
    <location>
        <begin position="99"/>
        <end position="120"/>
    </location>
</feature>
<gene>
    <name evidence="2" type="ORF">WR25_14329</name>
</gene>
<feature type="transmembrane region" description="Helical" evidence="1">
    <location>
        <begin position="132"/>
        <end position="151"/>
    </location>
</feature>
<name>A0A2A2KGT7_9BILA</name>
<dbReference type="OrthoDB" id="5804949at2759"/>
<sequence>MRTDANRIYHQTTVTKEGDKDRKVSTGTLNRLILVAQALESEILLLMVNILIFTGVGKYQAHRDGGYRDLLLTADKWAYDNKSDDYPETFALMQLSGQYLAACISVFLLFSTILLQLLHLCSAPIARLTEMCYSFGAVPVSLFVFGLEMHYSTCPWVDEYFAYYDVVDKSAQCAINGWALAGIFSLLSCGLFVSEGLIAAFFSSDANRGRKETVV</sequence>
<evidence type="ECO:0000256" key="1">
    <source>
        <dbReference type="SAM" id="Phobius"/>
    </source>
</evidence>
<organism evidence="2 3">
    <name type="scientific">Diploscapter pachys</name>
    <dbReference type="NCBI Taxonomy" id="2018661"/>
    <lineage>
        <taxon>Eukaryota</taxon>
        <taxon>Metazoa</taxon>
        <taxon>Ecdysozoa</taxon>
        <taxon>Nematoda</taxon>
        <taxon>Chromadorea</taxon>
        <taxon>Rhabditida</taxon>
        <taxon>Rhabditina</taxon>
        <taxon>Rhabditomorpha</taxon>
        <taxon>Rhabditoidea</taxon>
        <taxon>Rhabditidae</taxon>
        <taxon>Diploscapter</taxon>
    </lineage>
</organism>
<dbReference type="AlphaFoldDB" id="A0A2A2KGT7"/>
<accession>A0A2A2KGT7</accession>
<proteinExistence type="predicted"/>
<evidence type="ECO:0008006" key="4">
    <source>
        <dbReference type="Google" id="ProtNLM"/>
    </source>
</evidence>
<keyword evidence="1" id="KW-1133">Transmembrane helix</keyword>